<evidence type="ECO:0000256" key="7">
    <source>
        <dbReference type="SAM" id="SignalP"/>
    </source>
</evidence>
<evidence type="ECO:0000256" key="6">
    <source>
        <dbReference type="SAM" id="Phobius"/>
    </source>
</evidence>
<dbReference type="InterPro" id="IPR003597">
    <property type="entry name" value="Ig_C1-set"/>
</dbReference>
<reference evidence="9 10" key="1">
    <citation type="submission" date="2024-02" db="EMBL/GenBank/DDBJ databases">
        <title>Chromosome-level genome assembly of the Eurasian Minnow (Phoxinus phoxinus).</title>
        <authorList>
            <person name="Oriowo T.O."/>
            <person name="Martin S."/>
            <person name="Stange M."/>
            <person name="Chrysostomakis Y."/>
            <person name="Brown T."/>
            <person name="Winkler S."/>
            <person name="Kukowka S."/>
            <person name="Myers E.W."/>
            <person name="Bohne A."/>
        </authorList>
    </citation>
    <scope>NUCLEOTIDE SEQUENCE [LARGE SCALE GENOMIC DNA]</scope>
    <source>
        <strain evidence="9">ZFMK-TIS-60720</strain>
        <tissue evidence="9">Whole Organism</tissue>
    </source>
</reference>
<evidence type="ECO:0000256" key="4">
    <source>
        <dbReference type="ARBA" id="ARBA00023157"/>
    </source>
</evidence>
<dbReference type="InterPro" id="IPR000353">
    <property type="entry name" value="MHC_II_b_N"/>
</dbReference>
<dbReference type="SUPFAM" id="SSF54452">
    <property type="entry name" value="MHC antigen-recognition domain"/>
    <property type="match status" value="1"/>
</dbReference>
<keyword evidence="4" id="KW-1015">Disulfide bond</keyword>
<organism evidence="9 10">
    <name type="scientific">Phoxinus phoxinus</name>
    <name type="common">Eurasian minnow</name>
    <dbReference type="NCBI Taxonomy" id="58324"/>
    <lineage>
        <taxon>Eukaryota</taxon>
        <taxon>Metazoa</taxon>
        <taxon>Chordata</taxon>
        <taxon>Craniata</taxon>
        <taxon>Vertebrata</taxon>
        <taxon>Euteleostomi</taxon>
        <taxon>Actinopterygii</taxon>
        <taxon>Neopterygii</taxon>
        <taxon>Teleostei</taxon>
        <taxon>Ostariophysi</taxon>
        <taxon>Cypriniformes</taxon>
        <taxon>Leuciscidae</taxon>
        <taxon>Phoxininae</taxon>
        <taxon>Phoxinus</taxon>
    </lineage>
</organism>
<dbReference type="Proteomes" id="UP001364617">
    <property type="component" value="Unassembled WGS sequence"/>
</dbReference>
<dbReference type="SMART" id="SM00407">
    <property type="entry name" value="IGc1"/>
    <property type="match status" value="1"/>
</dbReference>
<gene>
    <name evidence="9" type="ORF">R3I93_013936</name>
</gene>
<evidence type="ECO:0000259" key="8">
    <source>
        <dbReference type="PROSITE" id="PS50835"/>
    </source>
</evidence>
<proteinExistence type="predicted"/>
<dbReference type="GO" id="GO:0006955">
    <property type="term" value="P:immune response"/>
    <property type="evidence" value="ECO:0007669"/>
    <property type="project" value="InterPro"/>
</dbReference>
<dbReference type="SUPFAM" id="SSF48726">
    <property type="entry name" value="Immunoglobulin"/>
    <property type="match status" value="1"/>
</dbReference>
<dbReference type="GO" id="GO:0042613">
    <property type="term" value="C:MHC class II protein complex"/>
    <property type="evidence" value="ECO:0007669"/>
    <property type="project" value="InterPro"/>
</dbReference>
<sequence>MSLLKLLIFHPIFMLSAFIGTADGYYEYMTSECVYSTSDYSDMVYLNSFSFNKVVDVQFNSTVGKYVGYTEEGVKHAENFNKDPAILQQQKAAVDTFCRHNAQIWDSSVRDKTEKPEVTLSSVKQAEGRHPAVLMCSAYDFYPKKIKVYWLRDGKLMTSEVTSTMELADGDWYYQIHSELEYTPKSGEKISCVVEHASSTQPIVKDWNPSMPEVNRNKIAIGSSGLVLGIIIAAAGLIYYKKKSSGRILVPN</sequence>
<dbReference type="PANTHER" id="PTHR19944:SF99">
    <property type="entry name" value="HLA CLASS II HISTOCOMPATIBILITY ANTIGEN, DRB1 BETA CHAIN"/>
    <property type="match status" value="1"/>
</dbReference>
<feature type="signal peptide" evidence="7">
    <location>
        <begin position="1"/>
        <end position="24"/>
    </location>
</feature>
<dbReference type="GO" id="GO:0019882">
    <property type="term" value="P:antigen processing and presentation"/>
    <property type="evidence" value="ECO:0007669"/>
    <property type="project" value="InterPro"/>
</dbReference>
<comment type="subcellular location">
    <subcellularLocation>
        <location evidence="1">Membrane</location>
        <topology evidence="1">Single-pass type I membrane protein</topology>
    </subcellularLocation>
</comment>
<dbReference type="PROSITE" id="PS50835">
    <property type="entry name" value="IG_LIKE"/>
    <property type="match status" value="1"/>
</dbReference>
<keyword evidence="10" id="KW-1185">Reference proteome</keyword>
<dbReference type="InterPro" id="IPR036179">
    <property type="entry name" value="Ig-like_dom_sf"/>
</dbReference>
<evidence type="ECO:0000256" key="1">
    <source>
        <dbReference type="ARBA" id="ARBA00004479"/>
    </source>
</evidence>
<dbReference type="PANTHER" id="PTHR19944">
    <property type="entry name" value="MHC CLASS II-RELATED"/>
    <property type="match status" value="1"/>
</dbReference>
<accession>A0AAN9H2R3</accession>
<comment type="caution">
    <text evidence="9">The sequence shown here is derived from an EMBL/GenBank/DDBJ whole genome shotgun (WGS) entry which is preliminary data.</text>
</comment>
<feature type="transmembrane region" description="Helical" evidence="6">
    <location>
        <begin position="219"/>
        <end position="240"/>
    </location>
</feature>
<dbReference type="SMART" id="SM00921">
    <property type="entry name" value="MHC_II_beta"/>
    <property type="match status" value="1"/>
</dbReference>
<keyword evidence="7" id="KW-0732">Signal</keyword>
<dbReference type="Gene3D" id="3.10.320.10">
    <property type="entry name" value="Class II Histocompatibility Antigen, M Beta Chain, Chain B, domain 1"/>
    <property type="match status" value="1"/>
</dbReference>
<dbReference type="Pfam" id="PF07654">
    <property type="entry name" value="C1-set"/>
    <property type="match status" value="1"/>
</dbReference>
<keyword evidence="3 6" id="KW-1133">Transmembrane helix</keyword>
<evidence type="ECO:0000256" key="2">
    <source>
        <dbReference type="ARBA" id="ARBA00022692"/>
    </source>
</evidence>
<protein>
    <recommendedName>
        <fullName evidence="8">Ig-like domain-containing protein</fullName>
    </recommendedName>
</protein>
<dbReference type="Pfam" id="PF00969">
    <property type="entry name" value="MHC_II_beta"/>
    <property type="match status" value="1"/>
</dbReference>
<dbReference type="InterPro" id="IPR050160">
    <property type="entry name" value="MHC/Immunoglobulin"/>
</dbReference>
<keyword evidence="5" id="KW-0325">Glycoprotein</keyword>
<evidence type="ECO:0000256" key="5">
    <source>
        <dbReference type="ARBA" id="ARBA00023180"/>
    </source>
</evidence>
<evidence type="ECO:0000313" key="10">
    <source>
        <dbReference type="Proteomes" id="UP001364617"/>
    </source>
</evidence>
<dbReference type="InterPro" id="IPR013783">
    <property type="entry name" value="Ig-like_fold"/>
</dbReference>
<evidence type="ECO:0000256" key="3">
    <source>
        <dbReference type="ARBA" id="ARBA00022989"/>
    </source>
</evidence>
<dbReference type="EMBL" id="JAYKXH010000014">
    <property type="protein sequence ID" value="KAK7146345.1"/>
    <property type="molecule type" value="Genomic_DNA"/>
</dbReference>
<dbReference type="InterPro" id="IPR007110">
    <property type="entry name" value="Ig-like_dom"/>
</dbReference>
<keyword evidence="6" id="KW-0472">Membrane</keyword>
<dbReference type="InterPro" id="IPR011162">
    <property type="entry name" value="MHC_I/II-like_Ag-recog"/>
</dbReference>
<feature type="chain" id="PRO_5042885407" description="Ig-like domain-containing protein" evidence="7">
    <location>
        <begin position="25"/>
        <end position="252"/>
    </location>
</feature>
<dbReference type="Gene3D" id="2.60.40.10">
    <property type="entry name" value="Immunoglobulins"/>
    <property type="match status" value="1"/>
</dbReference>
<evidence type="ECO:0000313" key="9">
    <source>
        <dbReference type="EMBL" id="KAK7146345.1"/>
    </source>
</evidence>
<name>A0AAN9H2R3_9TELE</name>
<keyword evidence="2 6" id="KW-0812">Transmembrane</keyword>
<feature type="domain" description="Ig-like" evidence="8">
    <location>
        <begin position="116"/>
        <end position="204"/>
    </location>
</feature>
<dbReference type="InterPro" id="IPR014745">
    <property type="entry name" value="MHC_II_a/b_N"/>
</dbReference>
<dbReference type="AlphaFoldDB" id="A0AAN9H2R3"/>